<feature type="region of interest" description="Disordered" evidence="7">
    <location>
        <begin position="207"/>
        <end position="330"/>
    </location>
</feature>
<evidence type="ECO:0000256" key="8">
    <source>
        <dbReference type="SAM" id="SignalP"/>
    </source>
</evidence>
<feature type="compositionally biased region" description="Low complexity" evidence="7">
    <location>
        <begin position="273"/>
        <end position="284"/>
    </location>
</feature>
<name>A0A8R1I5T7_CAEJA</name>
<dbReference type="EnsemblMetazoa" id="CJA15915.1">
    <property type="protein sequence ID" value="CJA15915.1"/>
    <property type="gene ID" value="WBGene00135119"/>
</dbReference>
<feature type="signal peptide" evidence="8">
    <location>
        <begin position="1"/>
        <end position="19"/>
    </location>
</feature>
<feature type="compositionally biased region" description="Gly residues" evidence="7">
    <location>
        <begin position="1603"/>
        <end position="1614"/>
    </location>
</feature>
<dbReference type="FunFam" id="1.25.40.1030:FF:000013">
    <property type="entry name" value="Protein transport protein sec16"/>
    <property type="match status" value="1"/>
</dbReference>
<feature type="compositionally biased region" description="Basic and acidic residues" evidence="7">
    <location>
        <begin position="552"/>
        <end position="574"/>
    </location>
</feature>
<feature type="compositionally biased region" description="Low complexity" evidence="7">
    <location>
        <begin position="452"/>
        <end position="461"/>
    </location>
</feature>
<keyword evidence="12" id="KW-1185">Reference proteome</keyword>
<feature type="compositionally biased region" description="Polar residues" evidence="7">
    <location>
        <begin position="513"/>
        <end position="532"/>
    </location>
</feature>
<dbReference type="GO" id="GO:0070973">
    <property type="term" value="P:protein localization to endoplasmic reticulum exit site"/>
    <property type="evidence" value="ECO:0007669"/>
    <property type="project" value="TreeGrafter"/>
</dbReference>
<evidence type="ECO:0000256" key="6">
    <source>
        <dbReference type="RuleBase" id="RU364101"/>
    </source>
</evidence>
<feature type="compositionally biased region" description="Polar residues" evidence="7">
    <location>
        <begin position="1557"/>
        <end position="1575"/>
    </location>
</feature>
<dbReference type="InterPro" id="IPR024340">
    <property type="entry name" value="Sec16_CCD"/>
</dbReference>
<evidence type="ECO:0000256" key="2">
    <source>
        <dbReference type="ARBA" id="ARBA00005927"/>
    </source>
</evidence>
<keyword evidence="3 6" id="KW-0813">Transport</keyword>
<feature type="region of interest" description="Disordered" evidence="7">
    <location>
        <begin position="1418"/>
        <end position="1454"/>
    </location>
</feature>
<dbReference type="InterPro" id="IPR024298">
    <property type="entry name" value="Sec16_Sec23-bd"/>
</dbReference>
<evidence type="ECO:0000256" key="3">
    <source>
        <dbReference type="ARBA" id="ARBA00022448"/>
    </source>
</evidence>
<feature type="compositionally biased region" description="Acidic residues" evidence="7">
    <location>
        <begin position="778"/>
        <end position="790"/>
    </location>
</feature>
<feature type="region of interest" description="Disordered" evidence="7">
    <location>
        <begin position="667"/>
        <end position="710"/>
    </location>
</feature>
<feature type="compositionally biased region" description="Polar residues" evidence="7">
    <location>
        <begin position="698"/>
        <end position="710"/>
    </location>
</feature>
<keyword evidence="5 6" id="KW-0931">ER-Golgi transport</keyword>
<feature type="region of interest" description="Disordered" evidence="7">
    <location>
        <begin position="1471"/>
        <end position="1614"/>
    </location>
</feature>
<keyword evidence="4 6" id="KW-0256">Endoplasmic reticulum</keyword>
<dbReference type="GO" id="GO:0016192">
    <property type="term" value="P:vesicle-mediated transport"/>
    <property type="evidence" value="ECO:0007669"/>
    <property type="project" value="UniProtKB-KW"/>
</dbReference>
<evidence type="ECO:0000259" key="9">
    <source>
        <dbReference type="Pfam" id="PF12931"/>
    </source>
</evidence>
<dbReference type="Pfam" id="PF12931">
    <property type="entry name" value="TPR_Sec16"/>
    <property type="match status" value="1"/>
</dbReference>
<feature type="compositionally biased region" description="Polar residues" evidence="7">
    <location>
        <begin position="398"/>
        <end position="409"/>
    </location>
</feature>
<evidence type="ECO:0000256" key="4">
    <source>
        <dbReference type="ARBA" id="ARBA00022824"/>
    </source>
</evidence>
<dbReference type="GO" id="GO:0007030">
    <property type="term" value="P:Golgi organization"/>
    <property type="evidence" value="ECO:0007669"/>
    <property type="project" value="TreeGrafter"/>
</dbReference>
<feature type="region of interest" description="Disordered" evidence="7">
    <location>
        <begin position="1653"/>
        <end position="1687"/>
    </location>
</feature>
<evidence type="ECO:0000313" key="11">
    <source>
        <dbReference type="EnsemblMetazoa" id="CJA15915.1"/>
    </source>
</evidence>
<keyword evidence="6" id="KW-0472">Membrane</keyword>
<dbReference type="Pfam" id="PF12932">
    <property type="entry name" value="Sec16"/>
    <property type="match status" value="1"/>
</dbReference>
<feature type="compositionally biased region" description="Low complexity" evidence="7">
    <location>
        <begin position="217"/>
        <end position="266"/>
    </location>
</feature>
<organism evidence="11 12">
    <name type="scientific">Caenorhabditis japonica</name>
    <dbReference type="NCBI Taxonomy" id="281687"/>
    <lineage>
        <taxon>Eukaryota</taxon>
        <taxon>Metazoa</taxon>
        <taxon>Ecdysozoa</taxon>
        <taxon>Nematoda</taxon>
        <taxon>Chromadorea</taxon>
        <taxon>Rhabditida</taxon>
        <taxon>Rhabditina</taxon>
        <taxon>Rhabditomorpha</taxon>
        <taxon>Rhabditoidea</taxon>
        <taxon>Rhabditidae</taxon>
        <taxon>Peloderinae</taxon>
        <taxon>Caenorhabditis</taxon>
    </lineage>
</organism>
<accession>A0A8R1I5T7</accession>
<feature type="domain" description="Sec16 Sec23-binding" evidence="9">
    <location>
        <begin position="1116"/>
        <end position="1374"/>
    </location>
</feature>
<keyword evidence="6" id="KW-0333">Golgi apparatus</keyword>
<feature type="compositionally biased region" description="Polar residues" evidence="7">
    <location>
        <begin position="306"/>
        <end position="322"/>
    </location>
</feature>
<feature type="chain" id="PRO_5035798008" description="Protein transport protein sec16" evidence="8">
    <location>
        <begin position="20"/>
        <end position="1687"/>
    </location>
</feature>
<feature type="compositionally biased region" description="Polar residues" evidence="7">
    <location>
        <begin position="1677"/>
        <end position="1687"/>
    </location>
</feature>
<feature type="compositionally biased region" description="Low complexity" evidence="7">
    <location>
        <begin position="1493"/>
        <end position="1504"/>
    </location>
</feature>
<dbReference type="Gene3D" id="1.25.40.1030">
    <property type="match status" value="1"/>
</dbReference>
<feature type="compositionally biased region" description="Polar residues" evidence="7">
    <location>
        <begin position="1513"/>
        <end position="1533"/>
    </location>
</feature>
<feature type="compositionally biased region" description="Basic and acidic residues" evidence="7">
    <location>
        <begin position="488"/>
        <end position="505"/>
    </location>
</feature>
<dbReference type="PANTHER" id="PTHR13402:SF30">
    <property type="entry name" value="PROTEIN TRANSPORT PROTEIN SEC16"/>
    <property type="match status" value="1"/>
</dbReference>
<feature type="region of interest" description="Disordered" evidence="7">
    <location>
        <begin position="724"/>
        <end position="790"/>
    </location>
</feature>
<feature type="compositionally biased region" description="Polar residues" evidence="7">
    <location>
        <begin position="357"/>
        <end position="367"/>
    </location>
</feature>
<keyword evidence="6" id="KW-0653">Protein transport</keyword>
<evidence type="ECO:0000256" key="5">
    <source>
        <dbReference type="ARBA" id="ARBA00022892"/>
    </source>
</evidence>
<comment type="similarity">
    <text evidence="2 6">Belongs to the SEC16 family.</text>
</comment>
<dbReference type="GO" id="GO:0000139">
    <property type="term" value="C:Golgi membrane"/>
    <property type="evidence" value="ECO:0007669"/>
    <property type="project" value="UniProtKB-SubCell"/>
</dbReference>
<evidence type="ECO:0000256" key="1">
    <source>
        <dbReference type="ARBA" id="ARBA00004240"/>
    </source>
</evidence>
<evidence type="ECO:0000259" key="10">
    <source>
        <dbReference type="Pfam" id="PF12932"/>
    </source>
</evidence>
<dbReference type="GO" id="GO:0015031">
    <property type="term" value="P:protein transport"/>
    <property type="evidence" value="ECO:0007669"/>
    <property type="project" value="UniProtKB-KW"/>
</dbReference>
<feature type="compositionally biased region" description="Polar residues" evidence="7">
    <location>
        <begin position="667"/>
        <end position="677"/>
    </location>
</feature>
<feature type="compositionally biased region" description="Low complexity" evidence="7">
    <location>
        <begin position="294"/>
        <end position="305"/>
    </location>
</feature>
<keyword evidence="8" id="KW-0732">Signal</keyword>
<dbReference type="Proteomes" id="UP000005237">
    <property type="component" value="Unassembled WGS sequence"/>
</dbReference>
<protein>
    <recommendedName>
        <fullName evidence="6">Protein transport protein sec16</fullName>
    </recommendedName>
</protein>
<feature type="compositionally biased region" description="Basic and acidic residues" evidence="7">
    <location>
        <begin position="442"/>
        <end position="451"/>
    </location>
</feature>
<feature type="domain" description="Sec16 central conserved" evidence="10">
    <location>
        <begin position="975"/>
        <end position="1077"/>
    </location>
</feature>
<reference evidence="12" key="1">
    <citation type="submission" date="2010-08" db="EMBL/GenBank/DDBJ databases">
        <authorList>
            <consortium name="Caenorhabditis japonica Sequencing Consortium"/>
            <person name="Wilson R.K."/>
        </authorList>
    </citation>
    <scope>NUCLEOTIDE SEQUENCE [LARGE SCALE GENOMIC DNA]</scope>
    <source>
        <strain evidence="12">DF5081</strain>
    </source>
</reference>
<dbReference type="GO" id="GO:0070971">
    <property type="term" value="C:endoplasmic reticulum exit site"/>
    <property type="evidence" value="ECO:0007669"/>
    <property type="project" value="TreeGrafter"/>
</dbReference>
<dbReference type="CDD" id="cd09233">
    <property type="entry name" value="ACE1-Sec16-like"/>
    <property type="match status" value="1"/>
</dbReference>
<sequence length="1687" mass="188085">MLSKVQNLVVFSILSGVTGLSKISIELKPYQYQYVDPYTDRLSPLPEPEIPAFKTLDVENIKIPSEWEEPSASNSAFKTTANVESTALVSSEDLKPIMPKRRKLKRKPRRRKPKKMHLRRVFKTRLITTTPPMMIQENRIEEETTTTLINLAPIYDAESGISYSQNELNKICSETVNLGQMSFYWQQGLPQQQDTGQPTQQQGQWDFINLGGAPVPQHQWNANQQQQAQETSYYYQQPPQQQVNGLVQHQQQQQQQVEQNQWAHQQSKQATHQPQLQQAVKPQQTAIEHTPLFQPQAQQQAYPSQGTYQSQPSTQHAQNVNFTPAPPVLAPNFDAQQQQYYQPAPAQNFPPPPVASLPSSKEMTPEQQVPAPSAPVLPTSKKEDQSTLTIVAAPPPQTTEQKTKVTPTSSEDDWEKADMEVEVQSVDDENKRQKSNTTVQKPAEKQPEGSRESSSLGGSWSQQDASERSSAEPAEIVENSVIIEEKEDEKTPRVSLSENRDDRLTTPEVVASGQDSSLNHSSPGVAMATSTPKDVKLEKRTSVSSQGTIVAEKQKQSSSDFKKPELQEKEKEESGNNSDSTLASGRPDFERGHARASYREYKKTYMEICDRLKIMRSDSHHSDYRPSSKLANPLLAAAGIARHPAIRRESIGGRNDGRASVPLPQSQSFTDGSFQMQNGNANANGRRNRVSRLDPNARPSSRQAAGYQSANLTYDQRMMYDQHRGIPQNPHYRQGRYSSMGIPFRSYDQDGYDPRRPQSSYMMEPYAQEPQETSSLSESEEDDENVESDDELRRYNMQQQQIQRGYVQNPQYQYQAKQHQPTGGEGDALYYCGVVHVNMDMWRRVKEKYPIPAEFNELSAIEKAAFMFYAVVFKQPYKNVDAFHKRFNREFYKYVCAGDSDDDALFKICRSMQQQFHERQKEKELAFQTMKSTLFSDDTSLDGQSEINSVYEESLNACDVYNNGPLKFTCPHSFLHISTGGQIISIQPDQSISAVVFDDIKSTIKDIPTLQIKEAAQAFKGPLIPNQSAPHTVRLYISKQIDMIKRSDVARENPEANDVVESLLVWQLLETMVKQQGNITGPDIAELLAKVANQPVNIEAPPQQSNITPALNQFTQFLLGGHIDEAVESAIRNGLFADALVLTRRLFPNDERRIEQIESRFLQTRSLSNPVTTLVSVAKGEAPPVLTNPPMDDHLSWRTHAAIILANLDQRGTAMKTIYSLGRALAKRDYHCAADFCFLVCCVLGGDNPFAPQEAGEGEEDYRRHISLINSDIPDNEANPKCQYGFLISDLHATEIFDYALRLKDQRWSPLSTSVEYQTSRIKYAKLLANHGFNSDAYRYCTDVARTIWTHLNIFKPEVLLELAELADSLHFAACASPDDIKWIEDLRSMVQMMLAQAQPAAEHYQRQEIDHEQQLHQQEEAAFNSTPASSAAAPELVAPQAPSPAPSQLQLQLQHPEAAELQHLQRDEFGYVPPTPAESVHNESFAYPPQAPQQQAPQQQAPQQPIPHEINGFTTSSDNYNDGPFTSSTSVADPQHHHQQPVHLTAPAQVPPQQDPLAQQSNGWLPNQVTSNAGETVEQEAAPAPPVMQPSSAAVPPPIQAGAGGAAAGGGGGGLRAVRGAARYAKLGLSNAAPEAAPPGMMPLAPPTATFGFMPAPMDNGDDSFDPFSGQADPTIHQSAPQKSDE</sequence>
<reference evidence="11" key="2">
    <citation type="submission" date="2022-06" db="UniProtKB">
        <authorList>
            <consortium name="EnsemblMetazoa"/>
        </authorList>
    </citation>
    <scope>IDENTIFICATION</scope>
    <source>
        <strain evidence="11">DF5081</strain>
    </source>
</reference>
<feature type="region of interest" description="Disordered" evidence="7">
    <location>
        <begin position="343"/>
        <end position="595"/>
    </location>
</feature>
<evidence type="ECO:0000256" key="7">
    <source>
        <dbReference type="SAM" id="MobiDB-lite"/>
    </source>
</evidence>
<dbReference type="PANTHER" id="PTHR13402">
    <property type="entry name" value="RGPR-RELATED"/>
    <property type="match status" value="1"/>
</dbReference>
<comment type="subcellular location">
    <subcellularLocation>
        <location evidence="1">Endoplasmic reticulum</location>
    </subcellularLocation>
    <subcellularLocation>
        <location evidence="6">Golgi apparatus membrane</location>
    </subcellularLocation>
</comment>
<proteinExistence type="inferred from homology"/>
<dbReference type="GO" id="GO:0012507">
    <property type="term" value="C:ER to Golgi transport vesicle membrane"/>
    <property type="evidence" value="ECO:0007669"/>
    <property type="project" value="TreeGrafter"/>
</dbReference>
<evidence type="ECO:0000313" key="12">
    <source>
        <dbReference type="Proteomes" id="UP000005237"/>
    </source>
</evidence>